<dbReference type="RefSeq" id="WP_377280469.1">
    <property type="nucleotide sequence ID" value="NZ_JBHRSI010000001.1"/>
</dbReference>
<organism evidence="2 3">
    <name type="scientific">Phenylobacterium terrae</name>
    <dbReference type="NCBI Taxonomy" id="2665495"/>
    <lineage>
        <taxon>Bacteria</taxon>
        <taxon>Pseudomonadati</taxon>
        <taxon>Pseudomonadota</taxon>
        <taxon>Alphaproteobacteria</taxon>
        <taxon>Caulobacterales</taxon>
        <taxon>Caulobacteraceae</taxon>
        <taxon>Phenylobacterium</taxon>
    </lineage>
</organism>
<name>A0ABW4MWW3_9CAUL</name>
<feature type="domain" description="DUF559" evidence="1">
    <location>
        <begin position="9"/>
        <end position="110"/>
    </location>
</feature>
<protein>
    <submittedName>
        <fullName evidence="2">Endonuclease domain-containing protein</fullName>
    </submittedName>
</protein>
<comment type="caution">
    <text evidence="2">The sequence shown here is derived from an EMBL/GenBank/DDBJ whole genome shotgun (WGS) entry which is preliminary data.</text>
</comment>
<dbReference type="SUPFAM" id="SSF52980">
    <property type="entry name" value="Restriction endonuclease-like"/>
    <property type="match status" value="1"/>
</dbReference>
<dbReference type="InterPro" id="IPR011335">
    <property type="entry name" value="Restrct_endonuc-II-like"/>
</dbReference>
<dbReference type="Gene3D" id="3.40.960.10">
    <property type="entry name" value="VSR Endonuclease"/>
    <property type="match status" value="1"/>
</dbReference>
<keyword evidence="2" id="KW-0255">Endonuclease</keyword>
<keyword evidence="2" id="KW-0540">Nuclease</keyword>
<dbReference type="EMBL" id="JBHUEY010000001">
    <property type="protein sequence ID" value="MFD1782477.1"/>
    <property type="molecule type" value="Genomic_DNA"/>
</dbReference>
<dbReference type="GO" id="GO:0004519">
    <property type="term" value="F:endonuclease activity"/>
    <property type="evidence" value="ECO:0007669"/>
    <property type="project" value="UniProtKB-KW"/>
</dbReference>
<evidence type="ECO:0000259" key="1">
    <source>
        <dbReference type="Pfam" id="PF04480"/>
    </source>
</evidence>
<dbReference type="InterPro" id="IPR047216">
    <property type="entry name" value="Endonuclease_DUF559_bact"/>
</dbReference>
<evidence type="ECO:0000313" key="2">
    <source>
        <dbReference type="EMBL" id="MFD1782477.1"/>
    </source>
</evidence>
<dbReference type="PANTHER" id="PTHR38590:SF1">
    <property type="entry name" value="BLL0828 PROTEIN"/>
    <property type="match status" value="1"/>
</dbReference>
<accession>A0ABW4MWW3</accession>
<keyword evidence="3" id="KW-1185">Reference proteome</keyword>
<evidence type="ECO:0000313" key="3">
    <source>
        <dbReference type="Proteomes" id="UP001597237"/>
    </source>
</evidence>
<keyword evidence="2" id="KW-0378">Hydrolase</keyword>
<dbReference type="Proteomes" id="UP001597237">
    <property type="component" value="Unassembled WGS sequence"/>
</dbReference>
<reference evidence="3" key="1">
    <citation type="journal article" date="2019" name="Int. J. Syst. Evol. Microbiol.">
        <title>The Global Catalogue of Microorganisms (GCM) 10K type strain sequencing project: providing services to taxonomists for standard genome sequencing and annotation.</title>
        <authorList>
            <consortium name="The Broad Institute Genomics Platform"/>
            <consortium name="The Broad Institute Genome Sequencing Center for Infectious Disease"/>
            <person name="Wu L."/>
            <person name="Ma J."/>
        </authorList>
    </citation>
    <scope>NUCLEOTIDE SEQUENCE [LARGE SCALE GENOMIC DNA]</scope>
    <source>
        <strain evidence="3">DFY28</strain>
    </source>
</reference>
<sequence>MEAPRPTIARARALRRQLTPPEARLWAALRRKAHGLRFRRQHPVGPFVLDFYCAPARLAVEVDGLSHIAGDRPERDERRDAWLAREGIRVLRIAAVLVRDDLDTVIRTIEAWAGDPSMR</sequence>
<gene>
    <name evidence="2" type="ORF">ACFSC0_03645</name>
</gene>
<proteinExistence type="predicted"/>
<dbReference type="InterPro" id="IPR007569">
    <property type="entry name" value="DUF559"/>
</dbReference>
<dbReference type="CDD" id="cd01038">
    <property type="entry name" value="Endonuclease_DUF559"/>
    <property type="match status" value="1"/>
</dbReference>
<dbReference type="Pfam" id="PF04480">
    <property type="entry name" value="DUF559"/>
    <property type="match status" value="1"/>
</dbReference>
<dbReference type="PANTHER" id="PTHR38590">
    <property type="entry name" value="BLL0828 PROTEIN"/>
    <property type="match status" value="1"/>
</dbReference>